<keyword evidence="3" id="KW-1185">Reference proteome</keyword>
<dbReference type="RefSeq" id="WP_092545497.1">
    <property type="nucleotide sequence ID" value="NZ_BOMJ01000005.1"/>
</dbReference>
<name>A0A1H1ZK26_9ACTN</name>
<gene>
    <name evidence="2" type="ORF">SAMN04489716_3361</name>
</gene>
<keyword evidence="1" id="KW-0812">Transmembrane</keyword>
<feature type="transmembrane region" description="Helical" evidence="1">
    <location>
        <begin position="12"/>
        <end position="34"/>
    </location>
</feature>
<sequence length="200" mass="20935">MRYLTLYVRARRVPAAVAAAAGGTLLMWSVVALFSEVPDADISMVVLLVLLLAASVAPTLGGHDDALERTSALHWLPRRTGHLLVALVVILALVLVTLATSTRFGPAALVLRDATGLLGLTALGAALLGPARSWFLPLGWTLPAVMFPFEGPSVLRQALAWQTQPYDNRSAAVTAGVIAVIGLLAFALKGPALRDARSAA</sequence>
<proteinExistence type="predicted"/>
<organism evidence="2 3">
    <name type="scientific">Actinoplanes derwentensis</name>
    <dbReference type="NCBI Taxonomy" id="113562"/>
    <lineage>
        <taxon>Bacteria</taxon>
        <taxon>Bacillati</taxon>
        <taxon>Actinomycetota</taxon>
        <taxon>Actinomycetes</taxon>
        <taxon>Micromonosporales</taxon>
        <taxon>Micromonosporaceae</taxon>
        <taxon>Actinoplanes</taxon>
    </lineage>
</organism>
<evidence type="ECO:0008006" key="4">
    <source>
        <dbReference type="Google" id="ProtNLM"/>
    </source>
</evidence>
<feature type="transmembrane region" description="Helical" evidence="1">
    <location>
        <begin position="81"/>
        <end position="101"/>
    </location>
</feature>
<protein>
    <recommendedName>
        <fullName evidence="4">Fluoroquinolone transport system permease protein</fullName>
    </recommendedName>
</protein>
<dbReference type="EMBL" id="LT629758">
    <property type="protein sequence ID" value="SDT34013.1"/>
    <property type="molecule type" value="Genomic_DNA"/>
</dbReference>
<keyword evidence="1" id="KW-0472">Membrane</keyword>
<dbReference type="STRING" id="113562.SAMN04489716_3361"/>
<evidence type="ECO:0000313" key="3">
    <source>
        <dbReference type="Proteomes" id="UP000198688"/>
    </source>
</evidence>
<keyword evidence="1" id="KW-1133">Transmembrane helix</keyword>
<feature type="transmembrane region" description="Helical" evidence="1">
    <location>
        <begin position="40"/>
        <end position="60"/>
    </location>
</feature>
<dbReference type="Proteomes" id="UP000198688">
    <property type="component" value="Chromosome I"/>
</dbReference>
<dbReference type="OrthoDB" id="3297019at2"/>
<feature type="transmembrane region" description="Helical" evidence="1">
    <location>
        <begin position="171"/>
        <end position="188"/>
    </location>
</feature>
<evidence type="ECO:0000256" key="1">
    <source>
        <dbReference type="SAM" id="Phobius"/>
    </source>
</evidence>
<accession>A0A1H1ZK26</accession>
<dbReference type="AlphaFoldDB" id="A0A1H1ZK26"/>
<reference evidence="2 3" key="1">
    <citation type="submission" date="2016-10" db="EMBL/GenBank/DDBJ databases">
        <authorList>
            <person name="de Groot N.N."/>
        </authorList>
    </citation>
    <scope>NUCLEOTIDE SEQUENCE [LARGE SCALE GENOMIC DNA]</scope>
    <source>
        <strain evidence="2 3">DSM 43941</strain>
    </source>
</reference>
<evidence type="ECO:0000313" key="2">
    <source>
        <dbReference type="EMBL" id="SDT34013.1"/>
    </source>
</evidence>